<evidence type="ECO:0000313" key="4">
    <source>
        <dbReference type="Proteomes" id="UP001500752"/>
    </source>
</evidence>
<feature type="signal peptide" evidence="2">
    <location>
        <begin position="1"/>
        <end position="30"/>
    </location>
</feature>
<keyword evidence="4" id="KW-1185">Reference proteome</keyword>
<organism evidence="3 4">
    <name type="scientific">Arthrobacter ginkgonis</name>
    <dbReference type="NCBI Taxonomy" id="1630594"/>
    <lineage>
        <taxon>Bacteria</taxon>
        <taxon>Bacillati</taxon>
        <taxon>Actinomycetota</taxon>
        <taxon>Actinomycetes</taxon>
        <taxon>Micrococcales</taxon>
        <taxon>Micrococcaceae</taxon>
        <taxon>Arthrobacter</taxon>
    </lineage>
</organism>
<protein>
    <submittedName>
        <fullName evidence="3">ABC transporter substrate-binding protein</fullName>
    </submittedName>
</protein>
<dbReference type="Proteomes" id="UP001500752">
    <property type="component" value="Unassembled WGS sequence"/>
</dbReference>
<name>A0ABP7D5Y0_9MICC</name>
<dbReference type="EMBL" id="BAABEO010000026">
    <property type="protein sequence ID" value="GAA3699738.1"/>
    <property type="molecule type" value="Genomic_DNA"/>
</dbReference>
<dbReference type="Pfam" id="PF13343">
    <property type="entry name" value="SBP_bac_6"/>
    <property type="match status" value="1"/>
</dbReference>
<feature type="chain" id="PRO_5045471695" evidence="2">
    <location>
        <begin position="31"/>
        <end position="376"/>
    </location>
</feature>
<gene>
    <name evidence="3" type="ORF">GCM10023081_40710</name>
</gene>
<dbReference type="PANTHER" id="PTHR30006:SF2">
    <property type="entry name" value="ABC TRANSPORTER SUBSTRATE-BINDING PROTEIN"/>
    <property type="match status" value="1"/>
</dbReference>
<evidence type="ECO:0000313" key="3">
    <source>
        <dbReference type="EMBL" id="GAA3699738.1"/>
    </source>
</evidence>
<dbReference type="Gene3D" id="3.40.190.10">
    <property type="entry name" value="Periplasmic binding protein-like II"/>
    <property type="match status" value="2"/>
</dbReference>
<accession>A0ABP7D5Y0</accession>
<sequence>MTFCRNTLKTALGVALVGSLAFLTACSPSAAEGGKGQAAAPVVVPGASAEANEHLNSLYKKALESGKTDIVMYGPAPSAYKALHQVFLDRFPGINIVPQDQADAQTLTKLDVEAESGNRIADLYVGGEAPQAAAKDNICMPADIRTAPAGFELPVDNDGKLLRFALRYFGFVYNTDMVKEEEAPKSWHDLLDPKWKGKILIGDPTVPGGIRYILTSMMLPETQAEWGKPYMEQLAAQELNFSQSEPTVSADVASGRFPIGIGVYSGYYYDQKAKGAPLDMVFPLTDGGNFLARSGLCQIQDSPHADATSLYLNWMFTQEGQNALGEKDNSYGVLPTAPGPSGAPAFADLKKLPYSNPDPEFNKEYFDYIVDLFKKS</sequence>
<dbReference type="SUPFAM" id="SSF53850">
    <property type="entry name" value="Periplasmic binding protein-like II"/>
    <property type="match status" value="1"/>
</dbReference>
<evidence type="ECO:0000256" key="1">
    <source>
        <dbReference type="ARBA" id="ARBA00022729"/>
    </source>
</evidence>
<dbReference type="RefSeq" id="WP_345153746.1">
    <property type="nucleotide sequence ID" value="NZ_BAABEO010000026.1"/>
</dbReference>
<proteinExistence type="predicted"/>
<keyword evidence="1 2" id="KW-0732">Signal</keyword>
<reference evidence="4" key="1">
    <citation type="journal article" date="2019" name="Int. J. Syst. Evol. Microbiol.">
        <title>The Global Catalogue of Microorganisms (GCM) 10K type strain sequencing project: providing services to taxonomists for standard genome sequencing and annotation.</title>
        <authorList>
            <consortium name="The Broad Institute Genomics Platform"/>
            <consortium name="The Broad Institute Genome Sequencing Center for Infectious Disease"/>
            <person name="Wu L."/>
            <person name="Ma J."/>
        </authorList>
    </citation>
    <scope>NUCLEOTIDE SEQUENCE [LARGE SCALE GENOMIC DNA]</scope>
    <source>
        <strain evidence="4">JCM 30742</strain>
    </source>
</reference>
<comment type="caution">
    <text evidence="3">The sequence shown here is derived from an EMBL/GenBank/DDBJ whole genome shotgun (WGS) entry which is preliminary data.</text>
</comment>
<evidence type="ECO:0000256" key="2">
    <source>
        <dbReference type="SAM" id="SignalP"/>
    </source>
</evidence>
<dbReference type="PANTHER" id="PTHR30006">
    <property type="entry name" value="THIAMINE-BINDING PERIPLASMIC PROTEIN-RELATED"/>
    <property type="match status" value="1"/>
</dbReference>
<dbReference type="PROSITE" id="PS51257">
    <property type="entry name" value="PROKAR_LIPOPROTEIN"/>
    <property type="match status" value="1"/>
</dbReference>